<organism evidence="1 2">
    <name type="scientific">Phenylobacterium montanum</name>
    <dbReference type="NCBI Taxonomy" id="2823693"/>
    <lineage>
        <taxon>Bacteria</taxon>
        <taxon>Pseudomonadati</taxon>
        <taxon>Pseudomonadota</taxon>
        <taxon>Alphaproteobacteria</taxon>
        <taxon>Caulobacterales</taxon>
        <taxon>Caulobacteraceae</taxon>
        <taxon>Phenylobacterium</taxon>
    </lineage>
</organism>
<accession>A0A975G4L9</accession>
<dbReference type="RefSeq" id="WP_211940538.1">
    <property type="nucleotide sequence ID" value="NZ_CP073078.1"/>
</dbReference>
<evidence type="ECO:0000313" key="2">
    <source>
        <dbReference type="Proteomes" id="UP000676409"/>
    </source>
</evidence>
<sequence>MDSELKLHDKLTGLKMRATRVKAEQKSRLHYSFSAPYPIPEELLPADRASARACIAAFGKINAYLKDRIVLID</sequence>
<protein>
    <submittedName>
        <fullName evidence="1">Uncharacterized protein</fullName>
    </submittedName>
</protein>
<dbReference type="EMBL" id="CP073078">
    <property type="protein sequence ID" value="QUD90487.1"/>
    <property type="molecule type" value="Genomic_DNA"/>
</dbReference>
<name>A0A975G4L9_9CAUL</name>
<keyword evidence="2" id="KW-1185">Reference proteome</keyword>
<proteinExistence type="predicted"/>
<reference evidence="1" key="1">
    <citation type="submission" date="2021-04" db="EMBL/GenBank/DDBJ databases">
        <title>The complete genome sequence of Caulobacter sp. S6.</title>
        <authorList>
            <person name="Tang Y."/>
            <person name="Ouyang W."/>
            <person name="Liu Q."/>
            <person name="Huang B."/>
            <person name="Guo Z."/>
            <person name="Lei P."/>
        </authorList>
    </citation>
    <scope>NUCLEOTIDE SEQUENCE</scope>
    <source>
        <strain evidence="1">S6</strain>
    </source>
</reference>
<gene>
    <name evidence="1" type="ORF">KCG34_11790</name>
</gene>
<dbReference type="KEGG" id="caul:KCG34_11790"/>
<dbReference type="Proteomes" id="UP000676409">
    <property type="component" value="Chromosome"/>
</dbReference>
<dbReference type="AlphaFoldDB" id="A0A975G4L9"/>
<evidence type="ECO:0000313" key="1">
    <source>
        <dbReference type="EMBL" id="QUD90487.1"/>
    </source>
</evidence>